<dbReference type="GO" id="GO:0030145">
    <property type="term" value="F:manganese ion binding"/>
    <property type="evidence" value="ECO:0007669"/>
    <property type="project" value="InterPro"/>
</dbReference>
<comment type="similarity">
    <text evidence="1">Belongs to the peptidase M17 family.</text>
</comment>
<dbReference type="Pfam" id="PF00883">
    <property type="entry name" value="Peptidase_M17"/>
    <property type="match status" value="1"/>
</dbReference>
<dbReference type="PROSITE" id="PS00631">
    <property type="entry name" value="CYTOSOL_AP"/>
    <property type="match status" value="1"/>
</dbReference>
<dbReference type="CDD" id="cd00433">
    <property type="entry name" value="Peptidase_M17"/>
    <property type="match status" value="1"/>
</dbReference>
<sequence>MWNPARLTFRSRKVPPVLSCFLAQKAADTVTLIPVRKDGLDAWLETAPAATAAWVRSVGFTAEPGATALLPSADGQLDRVLVGVGETLDLWSFAGLPTTLPAGAKGAGASYALDDSLTPEQATAAATGWALASYRFTRYRKATKDLPRLVLPAGADAAAVDSMARAVYLVRDLINTPAEDMGPADLAATAKELGAEFGAEVSVIVGDDLLAANYPTVHAVGRAADKKPHFIDLTWGDAANPLVCLVGKGVCFDSGGLDIKAAGGMLLMKKDMGGAAHVLGLARLVMAAKLPVRLRVLVPAVENAISGNAFRPMDIITTRKGLTVEIGNTDAEGRLILCDALAEADSAKPALILDFATLTGAARIALGTDLPALFANDDQLADDILAAAKETGDPLWRMPLWQGYAKQLDSKIADLNNAPGGGYGGAITAALYLERFVTKGTPWAHIDLMAWNASAKPGRPEGGEAMGLRAAFAMLSRRYPAQA</sequence>
<dbReference type="SUPFAM" id="SSF52949">
    <property type="entry name" value="Macro domain-like"/>
    <property type="match status" value="1"/>
</dbReference>
<dbReference type="GO" id="GO:0005737">
    <property type="term" value="C:cytoplasm"/>
    <property type="evidence" value="ECO:0007669"/>
    <property type="project" value="InterPro"/>
</dbReference>
<dbReference type="Proteomes" id="UP000316545">
    <property type="component" value="Unassembled WGS sequence"/>
</dbReference>
<dbReference type="SUPFAM" id="SSF53187">
    <property type="entry name" value="Zn-dependent exopeptidases"/>
    <property type="match status" value="1"/>
</dbReference>
<keyword evidence="8" id="KW-1185">Reference proteome</keyword>
<organism evidence="7 8">
    <name type="scientific">Nitrospirillum amazonense</name>
    <dbReference type="NCBI Taxonomy" id="28077"/>
    <lineage>
        <taxon>Bacteria</taxon>
        <taxon>Pseudomonadati</taxon>
        <taxon>Pseudomonadota</taxon>
        <taxon>Alphaproteobacteria</taxon>
        <taxon>Rhodospirillales</taxon>
        <taxon>Azospirillaceae</taxon>
        <taxon>Nitrospirillum</taxon>
    </lineage>
</organism>
<comment type="caution">
    <text evidence="7">The sequence shown here is derived from an EMBL/GenBank/DDBJ whole genome shotgun (WGS) entry which is preliminary data.</text>
</comment>
<dbReference type="InterPro" id="IPR048816">
    <property type="entry name" value="Peptidase_M17_N_1"/>
</dbReference>
<dbReference type="PANTHER" id="PTHR11963:SF20">
    <property type="entry name" value="PEPTIDASE B"/>
    <property type="match status" value="1"/>
</dbReference>
<evidence type="ECO:0000256" key="4">
    <source>
        <dbReference type="ARBA" id="ARBA00022801"/>
    </source>
</evidence>
<dbReference type="EMBL" id="VITO01000013">
    <property type="protein sequence ID" value="TWB23976.1"/>
    <property type="molecule type" value="Genomic_DNA"/>
</dbReference>
<dbReference type="InterPro" id="IPR000819">
    <property type="entry name" value="Peptidase_M17_C"/>
</dbReference>
<dbReference type="InterPro" id="IPR011356">
    <property type="entry name" value="Leucine_aapep/pepB"/>
</dbReference>
<keyword evidence="2 7" id="KW-0031">Aminopeptidase</keyword>
<feature type="domain" description="Cytosol aminopeptidase" evidence="6">
    <location>
        <begin position="328"/>
        <end position="335"/>
    </location>
</feature>
<evidence type="ECO:0000256" key="1">
    <source>
        <dbReference type="ARBA" id="ARBA00009528"/>
    </source>
</evidence>
<evidence type="ECO:0000313" key="8">
    <source>
        <dbReference type="Proteomes" id="UP000316545"/>
    </source>
</evidence>
<proteinExistence type="inferred from homology"/>
<keyword evidence="5" id="KW-0464">Manganese</keyword>
<name>A0A560FQR7_9PROT</name>
<protein>
    <submittedName>
        <fullName evidence="7">Leucyl aminopeptidase</fullName>
    </submittedName>
</protein>
<gene>
    <name evidence="7" type="ORF">FBZ88_113150</name>
</gene>
<keyword evidence="3" id="KW-0645">Protease</keyword>
<evidence type="ECO:0000259" key="6">
    <source>
        <dbReference type="PROSITE" id="PS00631"/>
    </source>
</evidence>
<dbReference type="GO" id="GO:0070006">
    <property type="term" value="F:metalloaminopeptidase activity"/>
    <property type="evidence" value="ECO:0007669"/>
    <property type="project" value="InterPro"/>
</dbReference>
<dbReference type="InterPro" id="IPR043472">
    <property type="entry name" value="Macro_dom-like"/>
</dbReference>
<dbReference type="Gene3D" id="3.40.630.10">
    <property type="entry name" value="Zn peptidases"/>
    <property type="match status" value="1"/>
</dbReference>
<dbReference type="Pfam" id="PF21337">
    <property type="entry name" value="Peptidase_M17_N_1"/>
    <property type="match status" value="1"/>
</dbReference>
<evidence type="ECO:0000256" key="2">
    <source>
        <dbReference type="ARBA" id="ARBA00022438"/>
    </source>
</evidence>
<reference evidence="7 8" key="1">
    <citation type="submission" date="2019-06" db="EMBL/GenBank/DDBJ databases">
        <title>Genomic Encyclopedia of Type Strains, Phase IV (KMG-V): Genome sequencing to study the core and pangenomes of soil and plant-associated prokaryotes.</title>
        <authorList>
            <person name="Whitman W."/>
        </authorList>
    </citation>
    <scope>NUCLEOTIDE SEQUENCE [LARGE SCALE GENOMIC DNA]</scope>
    <source>
        <strain evidence="7 8">BR 11865</strain>
    </source>
</reference>
<accession>A0A560FQR7</accession>
<keyword evidence="4" id="KW-0378">Hydrolase</keyword>
<dbReference type="PANTHER" id="PTHR11963">
    <property type="entry name" value="LEUCINE AMINOPEPTIDASE-RELATED"/>
    <property type="match status" value="1"/>
</dbReference>
<dbReference type="PRINTS" id="PR00481">
    <property type="entry name" value="LAMNOPPTDASE"/>
</dbReference>
<dbReference type="Gene3D" id="3.40.220.10">
    <property type="entry name" value="Leucine Aminopeptidase, subunit E, domain 1"/>
    <property type="match status" value="1"/>
</dbReference>
<evidence type="ECO:0000313" key="7">
    <source>
        <dbReference type="EMBL" id="TWB23976.1"/>
    </source>
</evidence>
<evidence type="ECO:0000256" key="3">
    <source>
        <dbReference type="ARBA" id="ARBA00022670"/>
    </source>
</evidence>
<evidence type="ECO:0000256" key="5">
    <source>
        <dbReference type="ARBA" id="ARBA00023211"/>
    </source>
</evidence>
<dbReference type="AlphaFoldDB" id="A0A560FQR7"/>
<dbReference type="GO" id="GO:0006508">
    <property type="term" value="P:proteolysis"/>
    <property type="evidence" value="ECO:0007669"/>
    <property type="project" value="UniProtKB-KW"/>
</dbReference>